<dbReference type="Ensembl" id="ENSLLET00000027885.1">
    <property type="protein sequence ID" value="ENSLLEP00000026839.1"/>
    <property type="gene ID" value="ENSLLEG00000017046.1"/>
</dbReference>
<dbReference type="GO" id="GO:0005524">
    <property type="term" value="F:ATP binding"/>
    <property type="evidence" value="ECO:0007669"/>
    <property type="project" value="InterPro"/>
</dbReference>
<proteinExistence type="inferred from homology"/>
<dbReference type="AlphaFoldDB" id="A0A8C5PS39"/>
<dbReference type="Pfam" id="PF06309">
    <property type="entry name" value="Torsin"/>
    <property type="match status" value="1"/>
</dbReference>
<evidence type="ECO:0000313" key="4">
    <source>
        <dbReference type="Ensembl" id="ENSLLEP00000026839.1"/>
    </source>
</evidence>
<dbReference type="GeneTree" id="ENSGT00950000182888"/>
<keyword evidence="2" id="KW-0472">Membrane</keyword>
<dbReference type="GO" id="GO:0005635">
    <property type="term" value="C:nuclear envelope"/>
    <property type="evidence" value="ECO:0007669"/>
    <property type="project" value="TreeGrafter"/>
</dbReference>
<sequence>MVRVFNASYTSMYHVTSQAPPLQEQASPMEKQLLLLCLLLPAPVTPHEPGPLPAAGFGLCLGIGSYYIWNRISPGERCKDLGQVDVTALQEDLEKRVFGQHLAKGITLRGLSGFVKNDNPKKALAMSFHGPTGTGKNYISQIIARHLYPEGMKSRYVHQFVTTLHFPHVQNFEMYKVQLQQWIRGNVTACKRSVFIFDEVDKMHPELIDAIKPYLDYYEHIEGVDYRKAIFIFLSNAAGEIINKLALDFWKAGKVREDIKLSDVEHHLSLSAFNMKDSGFWHSSLIDRNLIDFYVPFLPLEQQHVKMCIKREIMDGGIIVDDELISKVANDMTYYPKDEKVFSVKGCKVVSTKLNFYLLPTMNGTVDRPRNLSVFSNLFNFVSWVFWGICSSISSFFYFVFWGISSLFLNIFYLISWVFWGICSLFLNLFYLVRWVFWVTCAIFLNIHFVYENYVLVALCFSEFR</sequence>
<dbReference type="FunFam" id="3.40.50.300:FF:001719">
    <property type="entry name" value="Torsin"/>
    <property type="match status" value="1"/>
</dbReference>
<dbReference type="PRINTS" id="PR00300">
    <property type="entry name" value="CLPPROTEASEA"/>
</dbReference>
<dbReference type="InterPro" id="IPR027417">
    <property type="entry name" value="P-loop_NTPase"/>
</dbReference>
<dbReference type="Proteomes" id="UP000694569">
    <property type="component" value="Unplaced"/>
</dbReference>
<evidence type="ECO:0000313" key="5">
    <source>
        <dbReference type="Proteomes" id="UP000694569"/>
    </source>
</evidence>
<dbReference type="InterPro" id="IPR010448">
    <property type="entry name" value="Torsin"/>
</dbReference>
<dbReference type="GO" id="GO:0005788">
    <property type="term" value="C:endoplasmic reticulum lumen"/>
    <property type="evidence" value="ECO:0007669"/>
    <property type="project" value="TreeGrafter"/>
</dbReference>
<evidence type="ECO:0000256" key="2">
    <source>
        <dbReference type="SAM" id="Phobius"/>
    </source>
</evidence>
<protein>
    <recommendedName>
        <fullName evidence="3">Torsin-1A C-terminal domain-containing protein</fullName>
    </recommendedName>
</protein>
<dbReference type="InterPro" id="IPR001270">
    <property type="entry name" value="ClpA/B"/>
</dbReference>
<dbReference type="OrthoDB" id="19623at2759"/>
<dbReference type="PANTHER" id="PTHR10760:SF17">
    <property type="entry name" value="TORSIN"/>
    <property type="match status" value="1"/>
</dbReference>
<keyword evidence="2" id="KW-0812">Transmembrane</keyword>
<organism evidence="4 5">
    <name type="scientific">Leptobrachium leishanense</name>
    <name type="common">Leishan spiny toad</name>
    <dbReference type="NCBI Taxonomy" id="445787"/>
    <lineage>
        <taxon>Eukaryota</taxon>
        <taxon>Metazoa</taxon>
        <taxon>Chordata</taxon>
        <taxon>Craniata</taxon>
        <taxon>Vertebrata</taxon>
        <taxon>Euteleostomi</taxon>
        <taxon>Amphibia</taxon>
        <taxon>Batrachia</taxon>
        <taxon>Anura</taxon>
        <taxon>Pelobatoidea</taxon>
        <taxon>Megophryidae</taxon>
        <taxon>Leptobrachium</taxon>
    </lineage>
</organism>
<feature type="transmembrane region" description="Helical" evidence="2">
    <location>
        <begin position="411"/>
        <end position="431"/>
    </location>
</feature>
<reference evidence="4" key="1">
    <citation type="submission" date="2025-08" db="UniProtKB">
        <authorList>
            <consortium name="Ensembl"/>
        </authorList>
    </citation>
    <scope>IDENTIFICATION</scope>
</reference>
<reference evidence="4" key="2">
    <citation type="submission" date="2025-09" db="UniProtKB">
        <authorList>
            <consortium name="Ensembl"/>
        </authorList>
    </citation>
    <scope>IDENTIFICATION</scope>
</reference>
<evidence type="ECO:0000259" key="3">
    <source>
        <dbReference type="Pfam" id="PF21376"/>
    </source>
</evidence>
<dbReference type="GO" id="GO:0016887">
    <property type="term" value="F:ATP hydrolysis activity"/>
    <property type="evidence" value="ECO:0007669"/>
    <property type="project" value="InterPro"/>
</dbReference>
<comment type="similarity">
    <text evidence="1">Belongs to the ClpA/ClpB family. Torsin subfamily.</text>
</comment>
<dbReference type="Gene3D" id="3.40.50.300">
    <property type="entry name" value="P-loop containing nucleotide triphosphate hydrolases"/>
    <property type="match status" value="1"/>
</dbReference>
<evidence type="ECO:0000256" key="1">
    <source>
        <dbReference type="ARBA" id="ARBA00006235"/>
    </source>
</evidence>
<keyword evidence="2" id="KW-1133">Transmembrane helix</keyword>
<dbReference type="GO" id="GO:0034504">
    <property type="term" value="P:protein localization to nucleus"/>
    <property type="evidence" value="ECO:0007669"/>
    <property type="project" value="TreeGrafter"/>
</dbReference>
<dbReference type="InterPro" id="IPR049337">
    <property type="entry name" value="TOR1A_C"/>
</dbReference>
<feature type="transmembrane region" description="Helical" evidence="2">
    <location>
        <begin position="437"/>
        <end position="461"/>
    </location>
</feature>
<dbReference type="Pfam" id="PF21376">
    <property type="entry name" value="TOR1A_C"/>
    <property type="match status" value="1"/>
</dbReference>
<name>A0A8C5PS39_9ANUR</name>
<keyword evidence="5" id="KW-1185">Reference proteome</keyword>
<dbReference type="GO" id="GO:0071763">
    <property type="term" value="P:nuclear membrane organization"/>
    <property type="evidence" value="ECO:0007669"/>
    <property type="project" value="TreeGrafter"/>
</dbReference>
<feature type="domain" description="Torsin-1A C-terminal" evidence="3">
    <location>
        <begin position="300"/>
        <end position="357"/>
    </location>
</feature>
<dbReference type="GO" id="GO:0019894">
    <property type="term" value="F:kinesin binding"/>
    <property type="evidence" value="ECO:0007669"/>
    <property type="project" value="TreeGrafter"/>
</dbReference>
<dbReference type="SUPFAM" id="SSF52540">
    <property type="entry name" value="P-loop containing nucleoside triphosphate hydrolases"/>
    <property type="match status" value="1"/>
</dbReference>
<feature type="transmembrane region" description="Helical" evidence="2">
    <location>
        <begin position="381"/>
        <end position="404"/>
    </location>
</feature>
<dbReference type="PANTHER" id="PTHR10760">
    <property type="entry name" value="TORSIN"/>
    <property type="match status" value="1"/>
</dbReference>
<accession>A0A8C5PS39</accession>